<protein>
    <submittedName>
        <fullName evidence="3">Uncharacterized protein</fullName>
    </submittedName>
</protein>
<dbReference type="InParanoid" id="A0A165M8F0"/>
<evidence type="ECO:0000256" key="1">
    <source>
        <dbReference type="SAM" id="MobiDB-lite"/>
    </source>
</evidence>
<accession>A0A165M8F0</accession>
<dbReference type="AlphaFoldDB" id="A0A165M8F0"/>
<reference evidence="3 4" key="1">
    <citation type="journal article" date="2016" name="Mol. Biol. Evol.">
        <title>Comparative Genomics of Early-Diverging Mushroom-Forming Fungi Provides Insights into the Origins of Lignocellulose Decay Capabilities.</title>
        <authorList>
            <person name="Nagy L.G."/>
            <person name="Riley R."/>
            <person name="Tritt A."/>
            <person name="Adam C."/>
            <person name="Daum C."/>
            <person name="Floudas D."/>
            <person name="Sun H."/>
            <person name="Yadav J.S."/>
            <person name="Pangilinan J."/>
            <person name="Larsson K.H."/>
            <person name="Matsuura K."/>
            <person name="Barry K."/>
            <person name="Labutti K."/>
            <person name="Kuo R."/>
            <person name="Ohm R.A."/>
            <person name="Bhattacharya S.S."/>
            <person name="Shirouzu T."/>
            <person name="Yoshinaga Y."/>
            <person name="Martin F.M."/>
            <person name="Grigoriev I.V."/>
            <person name="Hibbett D.S."/>
        </authorList>
    </citation>
    <scope>NUCLEOTIDE SEQUENCE [LARGE SCALE GENOMIC DNA]</scope>
    <source>
        <strain evidence="3 4">HHB12029</strain>
    </source>
</reference>
<feature type="compositionally biased region" description="Acidic residues" evidence="1">
    <location>
        <begin position="97"/>
        <end position="112"/>
    </location>
</feature>
<proteinExistence type="predicted"/>
<name>A0A165M8F0_EXIGL</name>
<keyword evidence="2" id="KW-1133">Transmembrane helix</keyword>
<keyword evidence="2" id="KW-0472">Membrane</keyword>
<feature type="transmembrane region" description="Helical" evidence="2">
    <location>
        <begin position="13"/>
        <end position="35"/>
    </location>
</feature>
<evidence type="ECO:0000313" key="3">
    <source>
        <dbReference type="EMBL" id="KZV98905.1"/>
    </source>
</evidence>
<keyword evidence="4" id="KW-1185">Reference proteome</keyword>
<gene>
    <name evidence="3" type="ORF">EXIGLDRAFT_805704</name>
</gene>
<dbReference type="EMBL" id="KV425914">
    <property type="protein sequence ID" value="KZV98905.1"/>
    <property type="molecule type" value="Genomic_DNA"/>
</dbReference>
<sequence>MALRFDSSFPPKILAPLAVVLSAIGLVGISLLLLLSMRSTAPPIDEEASGPEIEMTTITIGAVKIEYQSSLPPFRLRKYTELIFIDGEIERYPTIAEVDEPIDPEPDEEADITDGYYY</sequence>
<organism evidence="3 4">
    <name type="scientific">Exidia glandulosa HHB12029</name>
    <dbReference type="NCBI Taxonomy" id="1314781"/>
    <lineage>
        <taxon>Eukaryota</taxon>
        <taxon>Fungi</taxon>
        <taxon>Dikarya</taxon>
        <taxon>Basidiomycota</taxon>
        <taxon>Agaricomycotina</taxon>
        <taxon>Agaricomycetes</taxon>
        <taxon>Auriculariales</taxon>
        <taxon>Exidiaceae</taxon>
        <taxon>Exidia</taxon>
    </lineage>
</organism>
<keyword evidence="2" id="KW-0812">Transmembrane</keyword>
<feature type="region of interest" description="Disordered" evidence="1">
    <location>
        <begin position="95"/>
        <end position="118"/>
    </location>
</feature>
<dbReference type="Proteomes" id="UP000077266">
    <property type="component" value="Unassembled WGS sequence"/>
</dbReference>
<evidence type="ECO:0000256" key="2">
    <source>
        <dbReference type="SAM" id="Phobius"/>
    </source>
</evidence>
<evidence type="ECO:0000313" key="4">
    <source>
        <dbReference type="Proteomes" id="UP000077266"/>
    </source>
</evidence>